<protein>
    <submittedName>
        <fullName evidence="11">ArnT family glycosyltransferase</fullName>
        <ecNumber evidence="11">2.4.-.-</ecNumber>
    </submittedName>
</protein>
<evidence type="ECO:0000256" key="5">
    <source>
        <dbReference type="ARBA" id="ARBA00022692"/>
    </source>
</evidence>
<organism evidence="11 12">
    <name type="scientific">Halobaculum roseum</name>
    <dbReference type="NCBI Taxonomy" id="2175149"/>
    <lineage>
        <taxon>Archaea</taxon>
        <taxon>Methanobacteriati</taxon>
        <taxon>Methanobacteriota</taxon>
        <taxon>Stenosarchaea group</taxon>
        <taxon>Halobacteria</taxon>
        <taxon>Halobacteriales</taxon>
        <taxon>Haloferacaceae</taxon>
        <taxon>Halobaculum</taxon>
    </lineage>
</organism>
<sequence length="749" mass="78205">MTGASTERERDESAGSEDGTAARAVAAVRSRLDAGRVAAIVLAAIGAAVAVVVATGVFPFRSLNHDEGVYLQQADMLLSGQVFLRPPVEDAFRPWFFVESERGLYSKYAPVPSTVFALGKLLGGYTVALAGIAAGLVAGTVALGRELFDARVGALAGVLLLATPLFVVHSGVYLPYALTATLNVAFAVWYLRGERRESRRDATLAGAAVGLAFFARPYTAVLFATPFVLHAVVTLAASGAWRVPPAAAELVDEPADERARGLFVRRLITAALGTAGVLATFGYNAVVTGDPFLFPYLAFAPEDGVGFGERAILGHVVDYTPELGVEANRLVLDTLFTDWVVAGSLGAAAAAAGVALALVGRGLPGDHKAGDGALGGRVRRGLLAATFASVAAGNVAFWGNFNVLGALEVRTDGLIYYLGPYYHYDLIVPTAVFAAVACVALADGLRGAATQLAERAGRVEPRHARAVATVALLVAGAAAGGVAVGAVDDTVERNEAVTEELRAGYGPLVADGDPGAAVPEDSVLFLPTPYGPWLNHPFQALRNDPGHDGPRVYALGDTRELEVAREYPDRDLYRYVYAGSWVPTDDSTVRGGVREVERVAGDRLYLNATLQRPESVEGTTVRVTGDRGSTYLVANDSGGPLSLSMVVEDGELTVSGEDLVVSGGEGGEAEGAVLPLDDGDEIDVEVFVSTGPASGYSYRLSFPYERIDGTARALTATVERCPVPTRCVPEGVGDSPPDRGIEVTLTTPT</sequence>
<dbReference type="GeneID" id="67212736"/>
<dbReference type="PANTHER" id="PTHR33908">
    <property type="entry name" value="MANNOSYLTRANSFERASE YKCB-RELATED"/>
    <property type="match status" value="1"/>
</dbReference>
<feature type="transmembrane region" description="Helical" evidence="9">
    <location>
        <begin position="37"/>
        <end position="60"/>
    </location>
</feature>
<dbReference type="Proteomes" id="UP001589595">
    <property type="component" value="Unassembled WGS sequence"/>
</dbReference>
<keyword evidence="5 9" id="KW-0812">Transmembrane</keyword>
<dbReference type="InterPro" id="IPR057168">
    <property type="entry name" value="DUF7846"/>
</dbReference>
<keyword evidence="2" id="KW-1003">Cell membrane</keyword>
<evidence type="ECO:0000256" key="8">
    <source>
        <dbReference type="SAM" id="MobiDB-lite"/>
    </source>
</evidence>
<feature type="transmembrane region" description="Helical" evidence="9">
    <location>
        <begin position="150"/>
        <end position="167"/>
    </location>
</feature>
<feature type="transmembrane region" description="Helical" evidence="9">
    <location>
        <begin position="421"/>
        <end position="445"/>
    </location>
</feature>
<dbReference type="GO" id="GO:0008610">
    <property type="term" value="P:lipid biosynthetic process"/>
    <property type="evidence" value="ECO:0007669"/>
    <property type="project" value="UniProtKB-ARBA"/>
</dbReference>
<keyword evidence="12" id="KW-1185">Reference proteome</keyword>
<dbReference type="AlphaFoldDB" id="A0ABD5MUK7"/>
<feature type="transmembrane region" description="Helical" evidence="9">
    <location>
        <begin position="339"/>
        <end position="360"/>
    </location>
</feature>
<keyword evidence="4 11" id="KW-0808">Transferase</keyword>
<comment type="subcellular location">
    <subcellularLocation>
        <location evidence="1">Cell membrane</location>
        <topology evidence="1">Multi-pass membrane protein</topology>
    </subcellularLocation>
</comment>
<accession>A0ABD5MUK7</accession>
<evidence type="ECO:0000256" key="6">
    <source>
        <dbReference type="ARBA" id="ARBA00022989"/>
    </source>
</evidence>
<feature type="transmembrane region" description="Helical" evidence="9">
    <location>
        <begin position="267"/>
        <end position="286"/>
    </location>
</feature>
<dbReference type="Pfam" id="PF25230">
    <property type="entry name" value="DUF7846"/>
    <property type="match status" value="1"/>
</dbReference>
<evidence type="ECO:0000256" key="1">
    <source>
        <dbReference type="ARBA" id="ARBA00004651"/>
    </source>
</evidence>
<name>A0ABD5MUK7_9EURY</name>
<keyword evidence="6 9" id="KW-1133">Transmembrane helix</keyword>
<feature type="domain" description="DUF7846" evidence="10">
    <location>
        <begin position="523"/>
        <end position="701"/>
    </location>
</feature>
<keyword evidence="3 11" id="KW-0328">Glycosyltransferase</keyword>
<evidence type="ECO:0000313" key="11">
    <source>
        <dbReference type="EMBL" id="MFB9826130.1"/>
    </source>
</evidence>
<feature type="transmembrane region" description="Helical" evidence="9">
    <location>
        <begin position="173"/>
        <end position="191"/>
    </location>
</feature>
<evidence type="ECO:0000313" key="12">
    <source>
        <dbReference type="Proteomes" id="UP001589595"/>
    </source>
</evidence>
<feature type="transmembrane region" description="Helical" evidence="9">
    <location>
        <begin position="122"/>
        <end position="143"/>
    </location>
</feature>
<reference evidence="11" key="1">
    <citation type="submission" date="2024-09" db="EMBL/GenBank/DDBJ databases">
        <authorList>
            <person name="Sun Q."/>
        </authorList>
    </citation>
    <scope>NUCLEOTIDE SEQUENCE [LARGE SCALE GENOMIC DNA]</scope>
    <source>
        <strain evidence="11">JCM 31273</strain>
    </source>
</reference>
<proteinExistence type="predicted"/>
<comment type="caution">
    <text evidence="11">The sequence shown here is derived from an EMBL/GenBank/DDBJ whole genome shotgun (WGS) entry which is preliminary data.</text>
</comment>
<feature type="region of interest" description="Disordered" evidence="8">
    <location>
        <begin position="729"/>
        <end position="749"/>
    </location>
</feature>
<evidence type="ECO:0000256" key="4">
    <source>
        <dbReference type="ARBA" id="ARBA00022679"/>
    </source>
</evidence>
<dbReference type="InterPro" id="IPR050297">
    <property type="entry name" value="LipidA_mod_glycosyltrf_83"/>
</dbReference>
<dbReference type="EMBL" id="JBHMAJ010000011">
    <property type="protein sequence ID" value="MFB9826130.1"/>
    <property type="molecule type" value="Genomic_DNA"/>
</dbReference>
<evidence type="ECO:0000256" key="3">
    <source>
        <dbReference type="ARBA" id="ARBA00022676"/>
    </source>
</evidence>
<dbReference type="PANTHER" id="PTHR33908:SF11">
    <property type="entry name" value="MEMBRANE PROTEIN"/>
    <property type="match status" value="1"/>
</dbReference>
<gene>
    <name evidence="11" type="ORF">ACFFOL_18320</name>
</gene>
<feature type="transmembrane region" description="Helical" evidence="9">
    <location>
        <begin position="466"/>
        <end position="487"/>
    </location>
</feature>
<dbReference type="GO" id="GO:0005886">
    <property type="term" value="C:plasma membrane"/>
    <property type="evidence" value="ECO:0007669"/>
    <property type="project" value="UniProtKB-SubCell"/>
</dbReference>
<evidence type="ECO:0000256" key="7">
    <source>
        <dbReference type="ARBA" id="ARBA00023136"/>
    </source>
</evidence>
<keyword evidence="7 9" id="KW-0472">Membrane</keyword>
<evidence type="ECO:0000256" key="2">
    <source>
        <dbReference type="ARBA" id="ARBA00022475"/>
    </source>
</evidence>
<dbReference type="EC" id="2.4.-.-" evidence="11"/>
<evidence type="ECO:0000256" key="9">
    <source>
        <dbReference type="SAM" id="Phobius"/>
    </source>
</evidence>
<feature type="transmembrane region" description="Helical" evidence="9">
    <location>
        <begin position="381"/>
        <end position="401"/>
    </location>
</feature>
<dbReference type="RefSeq" id="WP_222923737.1">
    <property type="nucleotide sequence ID" value="NZ_CP082288.1"/>
</dbReference>
<evidence type="ECO:0000259" key="10">
    <source>
        <dbReference type="Pfam" id="PF25230"/>
    </source>
</evidence>
<dbReference type="GO" id="GO:0016757">
    <property type="term" value="F:glycosyltransferase activity"/>
    <property type="evidence" value="ECO:0007669"/>
    <property type="project" value="UniProtKB-KW"/>
</dbReference>